<dbReference type="InterPro" id="IPR032466">
    <property type="entry name" value="Metal_Hydrolase"/>
</dbReference>
<dbReference type="Gene3D" id="3.20.20.140">
    <property type="entry name" value="Metal-dependent hydrolases"/>
    <property type="match status" value="1"/>
</dbReference>
<dbReference type="EMBL" id="JAQQXT010000019">
    <property type="protein sequence ID" value="MDC8774283.1"/>
    <property type="molecule type" value="Genomic_DNA"/>
</dbReference>
<sequence>MKRRGFVGAAAAAVGSGMLLSGCDFSLRDGVLNPCVPELPADLREHPLVQAAWRGIDASKVWDSHCHAFGDGASGSGLWFNPRLNNIWKPVGYAQKAMYVNASCVDESSGRADASFVERLLSQCRAMAPGFKVMLFGFDWARDEAGLAMPERSTFHVPDNYVAGLAQKHSAHIEWVASVHPYDPAALDRLDAAAARGARAVKWLPSAQNIDPADARCDRYFAKLAALKIPLITHAGDERAVHGFGEHLGNPLRLRRPLDAGVKVVIAHCASLGEGEDTDRAGGAKLPNFELFARLMDEPAYRSNLLGDIAAVTQGNRMNVLSKLLARPDWHGRLVNGSDYPLPGIVPLIYLKAVIEQNMLDPAALEPLRRLRETNVLLFDFVLKRSLKLNGRGFAPATFETASFFRRPA</sequence>
<evidence type="ECO:0000313" key="1">
    <source>
        <dbReference type="EMBL" id="MDC8774283.1"/>
    </source>
</evidence>
<dbReference type="PROSITE" id="PS51257">
    <property type="entry name" value="PROKAR_LIPOPROTEIN"/>
    <property type="match status" value="1"/>
</dbReference>
<evidence type="ECO:0000313" key="2">
    <source>
        <dbReference type="Proteomes" id="UP001221189"/>
    </source>
</evidence>
<dbReference type="Proteomes" id="UP001221189">
    <property type="component" value="Unassembled WGS sequence"/>
</dbReference>
<protein>
    <recommendedName>
        <fullName evidence="3">Amidohydrolase</fullName>
    </recommendedName>
</protein>
<name>A0ABT5KK30_9BURK</name>
<keyword evidence="2" id="KW-1185">Reference proteome</keyword>
<organism evidence="1 2">
    <name type="scientific">Roseateles albus</name>
    <dbReference type="NCBI Taxonomy" id="2987525"/>
    <lineage>
        <taxon>Bacteria</taxon>
        <taxon>Pseudomonadati</taxon>
        <taxon>Pseudomonadota</taxon>
        <taxon>Betaproteobacteria</taxon>
        <taxon>Burkholderiales</taxon>
        <taxon>Sphaerotilaceae</taxon>
        <taxon>Roseateles</taxon>
    </lineage>
</organism>
<gene>
    <name evidence="1" type="ORF">PRZ03_22190</name>
</gene>
<comment type="caution">
    <text evidence="1">The sequence shown here is derived from an EMBL/GenBank/DDBJ whole genome shotgun (WGS) entry which is preliminary data.</text>
</comment>
<dbReference type="SUPFAM" id="SSF51556">
    <property type="entry name" value="Metallo-dependent hydrolases"/>
    <property type="match status" value="1"/>
</dbReference>
<evidence type="ECO:0008006" key="3">
    <source>
        <dbReference type="Google" id="ProtNLM"/>
    </source>
</evidence>
<accession>A0ABT5KK30</accession>
<reference evidence="1 2" key="1">
    <citation type="submission" date="2022-10" db="EMBL/GenBank/DDBJ databases">
        <title>Paucibacter sp. hw1 Genome sequencing.</title>
        <authorList>
            <person name="Park S."/>
        </authorList>
    </citation>
    <scope>NUCLEOTIDE SEQUENCE [LARGE SCALE GENOMIC DNA]</scope>
    <source>
        <strain evidence="2">hw1</strain>
    </source>
</reference>
<proteinExistence type="predicted"/>
<dbReference type="RefSeq" id="WP_273602308.1">
    <property type="nucleotide sequence ID" value="NZ_JAQQXT010000019.1"/>
</dbReference>